<evidence type="ECO:0000313" key="1">
    <source>
        <dbReference type="EMBL" id="CAF1641013.1"/>
    </source>
</evidence>
<name>A0A816DZZ3_9BILA</name>
<protein>
    <submittedName>
        <fullName evidence="1">Uncharacterized protein</fullName>
    </submittedName>
</protein>
<keyword evidence="3" id="KW-1185">Reference proteome</keyword>
<dbReference type="Proteomes" id="UP000663829">
    <property type="component" value="Unassembled WGS sequence"/>
</dbReference>
<evidence type="ECO:0000313" key="2">
    <source>
        <dbReference type="EMBL" id="CAF4553139.1"/>
    </source>
</evidence>
<accession>A0A816DZZ3</accession>
<organism evidence="1 3">
    <name type="scientific">Didymodactylos carnosus</name>
    <dbReference type="NCBI Taxonomy" id="1234261"/>
    <lineage>
        <taxon>Eukaryota</taxon>
        <taxon>Metazoa</taxon>
        <taxon>Spiralia</taxon>
        <taxon>Gnathifera</taxon>
        <taxon>Rotifera</taxon>
        <taxon>Eurotatoria</taxon>
        <taxon>Bdelloidea</taxon>
        <taxon>Philodinida</taxon>
        <taxon>Philodinidae</taxon>
        <taxon>Didymodactylos</taxon>
    </lineage>
</organism>
<evidence type="ECO:0000313" key="3">
    <source>
        <dbReference type="Proteomes" id="UP000663829"/>
    </source>
</evidence>
<sequence length="204" mass="24262">HSINIENQNEIRECISEIEKVRDNAEEIKREYFEVDTIVDIMFSILKKYSLNLLSYQEKLSENLEYFEDRLHHAILLNIEKISNLISQEKYPTCATQLDAILKLSHPNSDNYSRSSYYIEFINFFKNHLENEKMFSNREELLSICKNLEQIFKNEKTEDIPVINRADKSLNVILDFIETFSKTGNSLKEFHQSLNVFYHIVMSY</sequence>
<dbReference type="AlphaFoldDB" id="A0A816DZZ3"/>
<feature type="non-terminal residue" evidence="1">
    <location>
        <position position="1"/>
    </location>
</feature>
<dbReference type="EMBL" id="CAJNOQ010047371">
    <property type="protein sequence ID" value="CAF1641013.1"/>
    <property type="molecule type" value="Genomic_DNA"/>
</dbReference>
<reference evidence="1" key="1">
    <citation type="submission" date="2021-02" db="EMBL/GenBank/DDBJ databases">
        <authorList>
            <person name="Nowell W R."/>
        </authorList>
    </citation>
    <scope>NUCLEOTIDE SEQUENCE</scope>
</reference>
<dbReference type="EMBL" id="CAJOBC010116289">
    <property type="protein sequence ID" value="CAF4553139.1"/>
    <property type="molecule type" value="Genomic_DNA"/>
</dbReference>
<proteinExistence type="predicted"/>
<gene>
    <name evidence="1" type="ORF">GPM918_LOCUS44941</name>
    <name evidence="2" type="ORF">SRO942_LOCUS47067</name>
</gene>
<comment type="caution">
    <text evidence="1">The sequence shown here is derived from an EMBL/GenBank/DDBJ whole genome shotgun (WGS) entry which is preliminary data.</text>
</comment>
<dbReference type="Proteomes" id="UP000681722">
    <property type="component" value="Unassembled WGS sequence"/>
</dbReference>